<gene>
    <name evidence="1" type="ORF">EDEG_00553</name>
</gene>
<dbReference type="Proteomes" id="UP000003163">
    <property type="component" value="Unassembled WGS sequence"/>
</dbReference>
<keyword evidence="2" id="KW-1185">Reference proteome</keyword>
<dbReference type="AlphaFoldDB" id="J9DF49"/>
<comment type="caution">
    <text evidence="1">The sequence shown here is derived from an EMBL/GenBank/DDBJ whole genome shotgun (WGS) entry which is preliminary data.</text>
</comment>
<protein>
    <submittedName>
        <fullName evidence="1">Uncharacterized protein</fullName>
    </submittedName>
</protein>
<reference evidence="1 2" key="1">
    <citation type="submission" date="2011-08" db="EMBL/GenBank/DDBJ databases">
        <authorList>
            <person name="Liu Z.J."/>
            <person name="Shi F.L."/>
            <person name="Lu J.Q."/>
            <person name="Li M."/>
            <person name="Wang Z.L."/>
        </authorList>
    </citation>
    <scope>NUCLEOTIDE SEQUENCE [LARGE SCALE GENOMIC DNA]</scope>
    <source>
        <strain evidence="1 2">USNM 41457</strain>
    </source>
</reference>
<dbReference type="VEuPathDB" id="MicrosporidiaDB:EDEG_00553"/>
<dbReference type="InParanoid" id="J9DF49"/>
<evidence type="ECO:0000313" key="1">
    <source>
        <dbReference type="EMBL" id="EJW01220.1"/>
    </source>
</evidence>
<sequence>MKNSILLVGKTIKFVEFIKILNTSFQMSLCNRKIIFLLQNILTFYLFKQRNTNILFSNCSCMHFMIKFFLSFECPTFTKFDFSAILNLSKLSNIVLKTAKSHKPVRN</sequence>
<dbReference type="HOGENOM" id="CLU_2210002_0_0_1"/>
<reference evidence="2" key="2">
    <citation type="submission" date="2015-07" db="EMBL/GenBank/DDBJ databases">
        <title>Contrasting host-pathogen interactions and genome evolution in two generalist and specialist microsporidian pathogens of mosquitoes.</title>
        <authorList>
            <consortium name="The Broad Institute Genomics Platform"/>
            <consortium name="The Broad Institute Genome Sequencing Center for Infectious Disease"/>
            <person name="Cuomo C.A."/>
            <person name="Sanscrainte N.D."/>
            <person name="Goldberg J.M."/>
            <person name="Heiman D."/>
            <person name="Young S."/>
            <person name="Zeng Q."/>
            <person name="Becnel J.J."/>
            <person name="Birren B.W."/>
        </authorList>
    </citation>
    <scope>NUCLEOTIDE SEQUENCE [LARGE SCALE GENOMIC DNA]</scope>
    <source>
        <strain evidence="2">USNM 41457</strain>
    </source>
</reference>
<accession>J9DF49</accession>
<organism evidence="1 2">
    <name type="scientific">Edhazardia aedis (strain USNM 41457)</name>
    <name type="common">Microsporidian parasite</name>
    <dbReference type="NCBI Taxonomy" id="1003232"/>
    <lineage>
        <taxon>Eukaryota</taxon>
        <taxon>Fungi</taxon>
        <taxon>Fungi incertae sedis</taxon>
        <taxon>Microsporidia</taxon>
        <taxon>Edhazardia</taxon>
    </lineage>
</organism>
<proteinExistence type="predicted"/>
<dbReference type="EMBL" id="AFBI03000006">
    <property type="protein sequence ID" value="EJW01220.1"/>
    <property type="molecule type" value="Genomic_DNA"/>
</dbReference>
<evidence type="ECO:0000313" key="2">
    <source>
        <dbReference type="Proteomes" id="UP000003163"/>
    </source>
</evidence>
<name>J9DF49_EDHAE</name>